<proteinExistence type="predicted"/>
<gene>
    <name evidence="1" type="ORF">IAA89_04960</name>
</gene>
<sequence>MNKEELKEFIDNVKKLFNKQEYQQIVDQMDEINLTDQTLELNYMFVYSLFNCHEYSSARNIIEAYLLEYLKYDQSRELAFDVLLQNQEFVFAHELVCLIHDHEQKKYLNKIESFEANFEKNNPETVKTISRNFYHLSSFDSLMTYRIFHNALKLPLKNYVKQAQFLLMDPFLSSLFKASILDVLRKVRFDQEISFIWIDQQSYQLIPADLSKLEDNLIYVDTNDLLSAKLGNTDPTTYHQLQQELYLQLLISYPFLNKVVRNANDWIDTLIGRYYQDVSDNLDTDSLKWQKKLAKEIDQVLNN</sequence>
<evidence type="ECO:0008006" key="3">
    <source>
        <dbReference type="Google" id="ProtNLM"/>
    </source>
</evidence>
<dbReference type="AlphaFoldDB" id="A0A9D9E7F6"/>
<name>A0A9D9E7F6_9LACO</name>
<evidence type="ECO:0000313" key="1">
    <source>
        <dbReference type="EMBL" id="MBO8441760.1"/>
    </source>
</evidence>
<protein>
    <recommendedName>
        <fullName evidence="3">Type I restriction endonuclease subunit R</fullName>
    </recommendedName>
</protein>
<dbReference type="Proteomes" id="UP000823614">
    <property type="component" value="Unassembled WGS sequence"/>
</dbReference>
<organism evidence="1 2">
    <name type="scientific">Candidatus Gallilactobacillus intestinavium</name>
    <dbReference type="NCBI Taxonomy" id="2840838"/>
    <lineage>
        <taxon>Bacteria</taxon>
        <taxon>Bacillati</taxon>
        <taxon>Bacillota</taxon>
        <taxon>Bacilli</taxon>
        <taxon>Lactobacillales</taxon>
        <taxon>Lactobacillaceae</taxon>
        <taxon>Lactobacillaceae incertae sedis</taxon>
        <taxon>Candidatus Gallilactobacillus</taxon>
    </lineage>
</organism>
<evidence type="ECO:0000313" key="2">
    <source>
        <dbReference type="Proteomes" id="UP000823614"/>
    </source>
</evidence>
<reference evidence="1" key="1">
    <citation type="submission" date="2020-10" db="EMBL/GenBank/DDBJ databases">
        <authorList>
            <person name="Gilroy R."/>
        </authorList>
    </citation>
    <scope>NUCLEOTIDE SEQUENCE</scope>
    <source>
        <strain evidence="1">C6-149</strain>
    </source>
</reference>
<dbReference type="EMBL" id="JADIMP010000083">
    <property type="protein sequence ID" value="MBO8441760.1"/>
    <property type="molecule type" value="Genomic_DNA"/>
</dbReference>
<accession>A0A9D9E7F6</accession>
<reference evidence="1" key="2">
    <citation type="journal article" date="2021" name="PeerJ">
        <title>Extensive microbial diversity within the chicken gut microbiome revealed by metagenomics and culture.</title>
        <authorList>
            <person name="Gilroy R."/>
            <person name="Ravi A."/>
            <person name="Getino M."/>
            <person name="Pursley I."/>
            <person name="Horton D.L."/>
            <person name="Alikhan N.F."/>
            <person name="Baker D."/>
            <person name="Gharbi K."/>
            <person name="Hall N."/>
            <person name="Watson M."/>
            <person name="Adriaenssens E.M."/>
            <person name="Foster-Nyarko E."/>
            <person name="Jarju S."/>
            <person name="Secka A."/>
            <person name="Antonio M."/>
            <person name="Oren A."/>
            <person name="Chaudhuri R.R."/>
            <person name="La Ragione R."/>
            <person name="Hildebrand F."/>
            <person name="Pallen M.J."/>
        </authorList>
    </citation>
    <scope>NUCLEOTIDE SEQUENCE</scope>
    <source>
        <strain evidence="1">C6-149</strain>
    </source>
</reference>
<comment type="caution">
    <text evidence="1">The sequence shown here is derived from an EMBL/GenBank/DDBJ whole genome shotgun (WGS) entry which is preliminary data.</text>
</comment>